<dbReference type="Proteomes" id="UP001515480">
    <property type="component" value="Unassembled WGS sequence"/>
</dbReference>
<reference evidence="3 4" key="1">
    <citation type="journal article" date="2024" name="Science">
        <title>Giant polyketide synthase enzymes in the biosynthesis of giant marine polyether toxins.</title>
        <authorList>
            <person name="Fallon T.R."/>
            <person name="Shende V.V."/>
            <person name="Wierzbicki I.H."/>
            <person name="Pendleton A.L."/>
            <person name="Watervoot N.F."/>
            <person name="Auber R.P."/>
            <person name="Gonzalez D.J."/>
            <person name="Wisecaver J.H."/>
            <person name="Moore B.S."/>
        </authorList>
    </citation>
    <scope>NUCLEOTIDE SEQUENCE [LARGE SCALE GENOMIC DNA]</scope>
    <source>
        <strain evidence="3 4">12B1</strain>
    </source>
</reference>
<feature type="region of interest" description="Disordered" evidence="2">
    <location>
        <begin position="199"/>
        <end position="222"/>
    </location>
</feature>
<name>A0AB34JT17_PRYPA</name>
<keyword evidence="1" id="KW-0175">Coiled coil</keyword>
<feature type="coiled-coil region" evidence="1">
    <location>
        <begin position="157"/>
        <end position="184"/>
    </location>
</feature>
<feature type="compositionally biased region" description="Low complexity" evidence="2">
    <location>
        <begin position="30"/>
        <end position="44"/>
    </location>
</feature>
<gene>
    <name evidence="3" type="ORF">AB1Y20_019096</name>
</gene>
<evidence type="ECO:0000313" key="4">
    <source>
        <dbReference type="Proteomes" id="UP001515480"/>
    </source>
</evidence>
<evidence type="ECO:0000313" key="3">
    <source>
        <dbReference type="EMBL" id="KAL1524188.1"/>
    </source>
</evidence>
<feature type="compositionally biased region" description="Polar residues" evidence="2">
    <location>
        <begin position="201"/>
        <end position="222"/>
    </location>
</feature>
<proteinExistence type="predicted"/>
<feature type="compositionally biased region" description="Basic residues" evidence="2">
    <location>
        <begin position="9"/>
        <end position="21"/>
    </location>
</feature>
<sequence length="222" mass="24506">MAMTDGRGRGRKPGGRSGRRSSRAESDTLSAPPSQASAGVGAGSAFERHREAFAKLQEEFANDSSGVEPPIWTGHSQGVNDAFARLEREALHEPVGAFARLERDAYQARDGGLISDLQMLRQSVRQLQADARTHVLLDQEERNELAGLRAKAFHSLANMVVKEVENIQSEHQKQQAEITKLKQESRIQLMFRDSSPPLDWISSTHLTGSSRTNTRGFRSNGD</sequence>
<organism evidence="3 4">
    <name type="scientific">Prymnesium parvum</name>
    <name type="common">Toxic golden alga</name>
    <dbReference type="NCBI Taxonomy" id="97485"/>
    <lineage>
        <taxon>Eukaryota</taxon>
        <taxon>Haptista</taxon>
        <taxon>Haptophyta</taxon>
        <taxon>Prymnesiophyceae</taxon>
        <taxon>Prymnesiales</taxon>
        <taxon>Prymnesiaceae</taxon>
        <taxon>Prymnesium</taxon>
    </lineage>
</organism>
<feature type="region of interest" description="Disordered" evidence="2">
    <location>
        <begin position="1"/>
        <end position="44"/>
    </location>
</feature>
<evidence type="ECO:0000256" key="2">
    <source>
        <dbReference type="SAM" id="MobiDB-lite"/>
    </source>
</evidence>
<dbReference type="EMBL" id="JBGBPQ010000005">
    <property type="protein sequence ID" value="KAL1524188.1"/>
    <property type="molecule type" value="Genomic_DNA"/>
</dbReference>
<accession>A0AB34JT17</accession>
<dbReference type="AlphaFoldDB" id="A0AB34JT17"/>
<protein>
    <submittedName>
        <fullName evidence="3">Uncharacterized protein</fullName>
    </submittedName>
</protein>
<comment type="caution">
    <text evidence="3">The sequence shown here is derived from an EMBL/GenBank/DDBJ whole genome shotgun (WGS) entry which is preliminary data.</text>
</comment>
<keyword evidence="4" id="KW-1185">Reference proteome</keyword>
<evidence type="ECO:0000256" key="1">
    <source>
        <dbReference type="SAM" id="Coils"/>
    </source>
</evidence>